<comment type="caution">
    <text evidence="2">The sequence shown here is derived from an EMBL/GenBank/DDBJ whole genome shotgun (WGS) entry which is preliminary data.</text>
</comment>
<feature type="transmembrane region" description="Helical" evidence="1">
    <location>
        <begin position="12"/>
        <end position="31"/>
    </location>
</feature>
<evidence type="ECO:0008006" key="4">
    <source>
        <dbReference type="Google" id="ProtNLM"/>
    </source>
</evidence>
<evidence type="ECO:0000313" key="3">
    <source>
        <dbReference type="Proteomes" id="UP000033874"/>
    </source>
</evidence>
<dbReference type="Gene3D" id="1.25.40.10">
    <property type="entry name" value="Tetratricopeptide repeat domain"/>
    <property type="match status" value="1"/>
</dbReference>
<name>A0A0M3ARE9_9SPHN</name>
<protein>
    <recommendedName>
        <fullName evidence="4">Tetratricopeptide repeat protein</fullName>
    </recommendedName>
</protein>
<dbReference type="EMBL" id="LBIC01000003">
    <property type="protein sequence ID" value="KKW92772.1"/>
    <property type="molecule type" value="Genomic_DNA"/>
</dbReference>
<dbReference type="PATRIC" id="fig|56193.3.peg.1567"/>
<gene>
    <name evidence="2" type="ORF">YP76_07580</name>
</gene>
<dbReference type="Proteomes" id="UP000033874">
    <property type="component" value="Unassembled WGS sequence"/>
</dbReference>
<keyword evidence="1" id="KW-1133">Transmembrane helix</keyword>
<proteinExistence type="predicted"/>
<reference evidence="2 3" key="1">
    <citation type="submission" date="2015-04" db="EMBL/GenBank/DDBJ databases">
        <title>Genome sequence of aromatic hydrocarbons-degrading Sphingobium chungbukense DJ77.</title>
        <authorList>
            <person name="Kim Y.-C."/>
            <person name="Chae J.-C."/>
        </authorList>
    </citation>
    <scope>NUCLEOTIDE SEQUENCE [LARGE SCALE GENOMIC DNA]</scope>
    <source>
        <strain evidence="2 3">DJ77</strain>
    </source>
</reference>
<dbReference type="SUPFAM" id="SSF48452">
    <property type="entry name" value="TPR-like"/>
    <property type="match status" value="1"/>
</dbReference>
<evidence type="ECO:0000256" key="1">
    <source>
        <dbReference type="SAM" id="Phobius"/>
    </source>
</evidence>
<keyword evidence="1" id="KW-0812">Transmembrane</keyword>
<keyword evidence="3" id="KW-1185">Reference proteome</keyword>
<keyword evidence="1" id="KW-0472">Membrane</keyword>
<sequence length="579" mass="61719">MNIPALRKPNAAFLGPILAGGLLLAATVVLMPDRWQIADAIRRGTFSPPPAAIPLPPPSTAQLMQRFSGGKRLALPDLQRLMAASATTASASTLSAIADALAKGHAPVATDRVSYDILASGRPDVALAFLESRPDRAAPALWRLRFDLHRKTGDLAGAADLLRSAAITPGNAPPQHLVEAAYALATPEILITAAEHGAIPPLSQAQALDLASWANTAQRYDLISRIDRAGTPGWRAANPWLAMTLAQRSGDSGSALRYAALLPSGRDAARESIIMASGDPQAMRQYLLAQASAKGADGSAIAQRLLEKGFRPDAIALLRQQSAKGASDEDVSARMLYLMGPRPAGEDLDWLRSRASADPRWLAAYIEREQPAKALAFVESRPAADSSDMLVQRIALANAARDRVAAARALDGLLDGRPLSAMQLKAAATATVPADRAGRYALALARARIAAGQGEASDRLSLAWDGWNRGDAAETAGQLLDYLRDRPDDRAALRLMADAQAKLRGEPAARPWLERLLANTPPSIERAELLNRLGRTSDAMAMVETLRQATPNDRRLDIMLSRLLIASGDPGRARKVLRP</sequence>
<dbReference type="STRING" id="56193.YP76_07580"/>
<dbReference type="AlphaFoldDB" id="A0A0M3ARE9"/>
<evidence type="ECO:0000313" key="2">
    <source>
        <dbReference type="EMBL" id="KKW92772.1"/>
    </source>
</evidence>
<accession>A0A0M3ARE9</accession>
<dbReference type="InterPro" id="IPR011990">
    <property type="entry name" value="TPR-like_helical_dom_sf"/>
</dbReference>
<organism evidence="2 3">
    <name type="scientific">Sphingobium chungbukense</name>
    <dbReference type="NCBI Taxonomy" id="56193"/>
    <lineage>
        <taxon>Bacteria</taxon>
        <taxon>Pseudomonadati</taxon>
        <taxon>Pseudomonadota</taxon>
        <taxon>Alphaproteobacteria</taxon>
        <taxon>Sphingomonadales</taxon>
        <taxon>Sphingomonadaceae</taxon>
        <taxon>Sphingobium</taxon>
    </lineage>
</organism>